<accession>A0A5E7C0J6</accession>
<dbReference type="Proteomes" id="UP000381093">
    <property type="component" value="Unassembled WGS sequence"/>
</dbReference>
<reference evidence="1 2" key="1">
    <citation type="submission" date="2019-09" db="EMBL/GenBank/DDBJ databases">
        <authorList>
            <person name="Chandra G."/>
            <person name="Truman W A."/>
        </authorList>
    </citation>
    <scope>NUCLEOTIDE SEQUENCE [LARGE SCALE GENOMIC DNA]</scope>
    <source>
        <strain evidence="1">PS710</strain>
    </source>
</reference>
<organism evidence="1 2">
    <name type="scientific">Pseudomonas fluorescens</name>
    <dbReference type="NCBI Taxonomy" id="294"/>
    <lineage>
        <taxon>Bacteria</taxon>
        <taxon>Pseudomonadati</taxon>
        <taxon>Pseudomonadota</taxon>
        <taxon>Gammaproteobacteria</taxon>
        <taxon>Pseudomonadales</taxon>
        <taxon>Pseudomonadaceae</taxon>
        <taxon>Pseudomonas</taxon>
    </lineage>
</organism>
<dbReference type="EMBL" id="CABVHW010000006">
    <property type="protein sequence ID" value="VVN97675.1"/>
    <property type="molecule type" value="Genomic_DNA"/>
</dbReference>
<evidence type="ECO:0008006" key="3">
    <source>
        <dbReference type="Google" id="ProtNLM"/>
    </source>
</evidence>
<name>A0A5E7C0J6_PSEFL</name>
<evidence type="ECO:0000313" key="1">
    <source>
        <dbReference type="EMBL" id="VVN97675.1"/>
    </source>
</evidence>
<protein>
    <recommendedName>
        <fullName evidence="3">SnoaL-like domain-containing protein</fullName>
    </recommendedName>
</protein>
<gene>
    <name evidence="1" type="ORF">PS710_02400</name>
</gene>
<sequence length="40" mass="4815">MFNTVKYIFHIFRLNAEGKTIEHWDVIEDVPSDELLAKMY</sequence>
<evidence type="ECO:0000313" key="2">
    <source>
        <dbReference type="Proteomes" id="UP000381093"/>
    </source>
</evidence>
<dbReference type="AlphaFoldDB" id="A0A5E7C0J6"/>
<proteinExistence type="predicted"/>